<reference evidence="2" key="1">
    <citation type="submission" date="2017-05" db="UniProtKB">
        <authorList>
            <consortium name="EnsemblMetazoa"/>
        </authorList>
    </citation>
    <scope>IDENTIFICATION</scope>
</reference>
<dbReference type="EnsemblMetazoa" id="Aqu2.1.11296_001">
    <property type="protein sequence ID" value="Aqu2.1.11296_001"/>
    <property type="gene ID" value="Aqu2.1.11296"/>
</dbReference>
<protein>
    <submittedName>
        <fullName evidence="2">Uncharacterized protein</fullName>
    </submittedName>
</protein>
<evidence type="ECO:0000256" key="1">
    <source>
        <dbReference type="ARBA" id="ARBA00022722"/>
    </source>
</evidence>
<dbReference type="GO" id="GO:0000175">
    <property type="term" value="F:3'-5'-RNA exonuclease activity"/>
    <property type="evidence" value="ECO:0007669"/>
    <property type="project" value="InterPro"/>
</dbReference>
<keyword evidence="1" id="KW-0540">Nuclease</keyword>
<dbReference type="OrthoDB" id="6152127at2759"/>
<accession>A0A1X7T9T2</accession>
<dbReference type="PANTHER" id="PTHR11046:SF25">
    <property type="match status" value="1"/>
</dbReference>
<dbReference type="AlphaFoldDB" id="A0A1X7T9T2"/>
<sequence>TVFSKELKAYGLDEELLVEVFSQVLLGKEEPLVWRLRGVPDCGFYQDLHYFMTKCPLTSTSTKVSIGKFYMAIDTNLQARGLRPDNVYRFIERIATSNQPRNSIVKYGLEDIQMNTVQLQVKECTEQIKKLVALVNGLKKENAETVKELDCTKHALRDVTNEVKVIKKQWVKAEKEATSLVKAYNSVASDCVILEESIENTREENFKLSKALSSVQMELSTIKDATTICFDSKEMNFSFETKSGGIQYLPAVRKLYYSLLAQQIPPAKISTTIKDVLKCFLPGLDVDHLQLPKERCAGYMRAEELKTVSLAHKASVLCEHAQTGGAFHLNTDGTTLHQKKVGSVSVNKIVLSVNEVPDGTADSIIKDISGELQKLREIAHELNIPNCNSINWTLVQSSSSDSAATQKRFNKLIEEQMEADKEKFGCSESVDAIGEIVENFCAMHLGCNLRKAFLNGTKAVADKGCAYSGKEYHQVDTFVHEFYKLFGQYGTPEYGHGFLTFPDFLTIKMNDDSLSEEKILYFASCLEMSLDRQVGSRYFVSAANAAKVMFLREAAISFLEFTGCNISGNKLERDMYRKLLDCNELAQLKADGLVVMYYIHV</sequence>
<organism evidence="2">
    <name type="scientific">Amphimedon queenslandica</name>
    <name type="common">Sponge</name>
    <dbReference type="NCBI Taxonomy" id="400682"/>
    <lineage>
        <taxon>Eukaryota</taxon>
        <taxon>Metazoa</taxon>
        <taxon>Porifera</taxon>
        <taxon>Demospongiae</taxon>
        <taxon>Heteroscleromorpha</taxon>
        <taxon>Haplosclerida</taxon>
        <taxon>Niphatidae</taxon>
        <taxon>Amphimedon</taxon>
    </lineage>
</organism>
<dbReference type="InterPro" id="IPR022894">
    <property type="entry name" value="Oligoribonuclease"/>
</dbReference>
<evidence type="ECO:0000313" key="2">
    <source>
        <dbReference type="EnsemblMetazoa" id="Aqu2.1.11296_001"/>
    </source>
</evidence>
<dbReference type="PANTHER" id="PTHR11046">
    <property type="entry name" value="OLIGORIBONUCLEASE, MITOCHONDRIAL"/>
    <property type="match status" value="1"/>
</dbReference>
<dbReference type="InParanoid" id="A0A1X7T9T2"/>
<name>A0A1X7T9T2_AMPQE</name>
<keyword evidence="1" id="KW-0378">Hydrolase</keyword>
<proteinExistence type="predicted"/>